<evidence type="ECO:0000256" key="1">
    <source>
        <dbReference type="SAM" id="Phobius"/>
    </source>
</evidence>
<feature type="transmembrane region" description="Helical" evidence="1">
    <location>
        <begin position="179"/>
        <end position="197"/>
    </location>
</feature>
<feature type="transmembrane region" description="Helical" evidence="1">
    <location>
        <begin position="279"/>
        <end position="295"/>
    </location>
</feature>
<feature type="transmembrane region" description="Helical" evidence="1">
    <location>
        <begin position="209"/>
        <end position="227"/>
    </location>
</feature>
<dbReference type="RefSeq" id="WP_344531658.1">
    <property type="nucleotide sequence ID" value="NZ_BAAAPE010000013.1"/>
</dbReference>
<evidence type="ECO:0000313" key="3">
    <source>
        <dbReference type="EMBL" id="GAA2088069.1"/>
    </source>
</evidence>
<reference evidence="3 4" key="1">
    <citation type="journal article" date="2019" name="Int. J. Syst. Evol. Microbiol.">
        <title>The Global Catalogue of Microorganisms (GCM) 10K type strain sequencing project: providing services to taxonomists for standard genome sequencing and annotation.</title>
        <authorList>
            <consortium name="The Broad Institute Genomics Platform"/>
            <consortium name="The Broad Institute Genome Sequencing Center for Infectious Disease"/>
            <person name="Wu L."/>
            <person name="Ma J."/>
        </authorList>
    </citation>
    <scope>NUCLEOTIDE SEQUENCE [LARGE SCALE GENOMIC DNA]</scope>
    <source>
        <strain evidence="3 4">JCM 15478</strain>
    </source>
</reference>
<dbReference type="GO" id="GO:0016746">
    <property type="term" value="F:acyltransferase activity"/>
    <property type="evidence" value="ECO:0007669"/>
    <property type="project" value="UniProtKB-KW"/>
</dbReference>
<dbReference type="EMBL" id="BAAAPE010000013">
    <property type="protein sequence ID" value="GAA2088069.1"/>
    <property type="molecule type" value="Genomic_DNA"/>
</dbReference>
<dbReference type="Proteomes" id="UP001500016">
    <property type="component" value="Unassembled WGS sequence"/>
</dbReference>
<feature type="transmembrane region" description="Helical" evidence="1">
    <location>
        <begin position="76"/>
        <end position="96"/>
    </location>
</feature>
<keyword evidence="1" id="KW-1133">Transmembrane helix</keyword>
<keyword evidence="1" id="KW-0812">Transmembrane</keyword>
<dbReference type="Pfam" id="PF01757">
    <property type="entry name" value="Acyl_transf_3"/>
    <property type="match status" value="1"/>
</dbReference>
<feature type="transmembrane region" description="Helical" evidence="1">
    <location>
        <begin position="393"/>
        <end position="409"/>
    </location>
</feature>
<protein>
    <submittedName>
        <fullName evidence="3">Acyltransferase</fullName>
    </submittedName>
</protein>
<accession>A0ABN2WBY4</accession>
<keyword evidence="4" id="KW-1185">Reference proteome</keyword>
<sequence length="410" mass="43450">MPTETLIRRKAGAAVAAIEERTPAHRDRAIDGLRALALLAVPTGHWLLGGFTRDADGTLHNASPLATLGYFAPMSWVLQMLGIFFLVGGYSSVLSYRRSAARGESTGRWMRGRLVRLGRPVLGVTAVWAALVPLLSAMGVPGGTVRTAAVLVVQPLWFVGIYAGVTALTPYCVRAARRLGAWAAAPLFGTVAVVDLLRYGPYGDAMPSWLGMVNLVPGWLFAYQIGVSWGEGKLGKRGGALLLGSGAALFALLLLVFHYPASMVGVPGETRTNSHPPSLLVLALATFQCGAAVLLRDRLAKVLRRPALWAPVVVVNLSAMTIFCWHQSAMLAAAVPSSFLGTFAGLTTAPDSLGWLLARLAWMPVFALALVAIGSVTRRFDAPWKGVNRGRRAVAAVLAGAFALYAFAVV</sequence>
<feature type="domain" description="Acyltransferase 3" evidence="2">
    <location>
        <begin position="28"/>
        <end position="369"/>
    </location>
</feature>
<proteinExistence type="predicted"/>
<feature type="transmembrane region" description="Helical" evidence="1">
    <location>
        <begin position="239"/>
        <end position="259"/>
    </location>
</feature>
<evidence type="ECO:0000313" key="4">
    <source>
        <dbReference type="Proteomes" id="UP001500016"/>
    </source>
</evidence>
<keyword evidence="3" id="KW-0012">Acyltransferase</keyword>
<keyword evidence="1" id="KW-0472">Membrane</keyword>
<dbReference type="InterPro" id="IPR002656">
    <property type="entry name" value="Acyl_transf_3_dom"/>
</dbReference>
<name>A0ABN2WBY4_9ACTN</name>
<feature type="transmembrane region" description="Helical" evidence="1">
    <location>
        <begin position="117"/>
        <end position="136"/>
    </location>
</feature>
<comment type="caution">
    <text evidence="3">The sequence shown here is derived from an EMBL/GenBank/DDBJ whole genome shotgun (WGS) entry which is preliminary data.</text>
</comment>
<feature type="transmembrane region" description="Helical" evidence="1">
    <location>
        <begin position="148"/>
        <end position="172"/>
    </location>
</feature>
<feature type="transmembrane region" description="Helical" evidence="1">
    <location>
        <begin position="307"/>
        <end position="333"/>
    </location>
</feature>
<keyword evidence="3" id="KW-0808">Transferase</keyword>
<feature type="transmembrane region" description="Helical" evidence="1">
    <location>
        <begin position="353"/>
        <end position="373"/>
    </location>
</feature>
<organism evidence="3 4">
    <name type="scientific">Streptomyces albiaxialis</name>
    <dbReference type="NCBI Taxonomy" id="329523"/>
    <lineage>
        <taxon>Bacteria</taxon>
        <taxon>Bacillati</taxon>
        <taxon>Actinomycetota</taxon>
        <taxon>Actinomycetes</taxon>
        <taxon>Kitasatosporales</taxon>
        <taxon>Streptomycetaceae</taxon>
        <taxon>Streptomyces</taxon>
    </lineage>
</organism>
<evidence type="ECO:0000259" key="2">
    <source>
        <dbReference type="Pfam" id="PF01757"/>
    </source>
</evidence>
<gene>
    <name evidence="3" type="ORF">GCM10009801_51470</name>
</gene>